<dbReference type="InterPro" id="IPR019410">
    <property type="entry name" value="Methyltransf_16"/>
</dbReference>
<dbReference type="InterPro" id="IPR029063">
    <property type="entry name" value="SAM-dependent_MTases_sf"/>
</dbReference>
<name>A0AAD5TR94_9FUNG</name>
<feature type="compositionally biased region" description="Low complexity" evidence="1">
    <location>
        <begin position="206"/>
        <end position="216"/>
    </location>
</feature>
<dbReference type="CDD" id="cd02440">
    <property type="entry name" value="AdoMet_MTases"/>
    <property type="match status" value="1"/>
</dbReference>
<dbReference type="SUPFAM" id="SSF53335">
    <property type="entry name" value="S-adenosyl-L-methionine-dependent methyltransferases"/>
    <property type="match status" value="1"/>
</dbReference>
<dbReference type="AlphaFoldDB" id="A0AAD5TR94"/>
<dbReference type="Proteomes" id="UP001212152">
    <property type="component" value="Unassembled WGS sequence"/>
</dbReference>
<dbReference type="Gene3D" id="3.40.50.150">
    <property type="entry name" value="Vaccinia Virus protein VP39"/>
    <property type="match status" value="1"/>
</dbReference>
<reference evidence="2" key="1">
    <citation type="submission" date="2020-05" db="EMBL/GenBank/DDBJ databases">
        <title>Phylogenomic resolution of chytrid fungi.</title>
        <authorList>
            <person name="Stajich J.E."/>
            <person name="Amses K."/>
            <person name="Simmons R."/>
            <person name="Seto K."/>
            <person name="Myers J."/>
            <person name="Bonds A."/>
            <person name="Quandt C.A."/>
            <person name="Barry K."/>
            <person name="Liu P."/>
            <person name="Grigoriev I."/>
            <person name="Longcore J.E."/>
            <person name="James T.Y."/>
        </authorList>
    </citation>
    <scope>NUCLEOTIDE SEQUENCE</scope>
    <source>
        <strain evidence="2">JEL0379</strain>
    </source>
</reference>
<evidence type="ECO:0000256" key="1">
    <source>
        <dbReference type="SAM" id="MobiDB-lite"/>
    </source>
</evidence>
<proteinExistence type="predicted"/>
<sequence length="463" mass="49062">MPAFLRLHLTKAPPATVALAVPFAIAISVTDDLATTVYFGTDAIPLRISLVDATSYTPLEGLTISPTTAAAAKRRLEIPATGQGLLAVQVVITDKRPAARQPQHKHAAKFAARLVVEVDPAALVQLNYAGGKQSDEVVVGPELLGAKGVLRSDAGELLPWPVYSGVVTVSPVLADLQAETVQDCQRHFFLTIPSHSSDTGTRQNCSSSSSSSSPSSQQHPLSLLRIPVQEHARMTFSTGTHTWDCSPILAHVLACTHTRWLPTTTTQNTVIELGAGCGLVGTVAALLGADRVVMTDLDDPSKSALRENVAIAEALLGKLAVGVVGRKGQRGGRTASSSIIHARVLEWGKLSCETVDELLPRSTTSAGSSSSNHQAARPPHALIVAADVLYNVGSHDEFLSTLVSLTGSSNYDVDVLIGYKKRGRGEDRFFDIARDAGFKIETVAAAWGVEVFWLKQGSCVGMR</sequence>
<dbReference type="EMBL" id="JADGJQ010000003">
    <property type="protein sequence ID" value="KAJ3184507.1"/>
    <property type="molecule type" value="Genomic_DNA"/>
</dbReference>
<feature type="compositionally biased region" description="Polar residues" evidence="1">
    <location>
        <begin position="195"/>
        <end position="205"/>
    </location>
</feature>
<protein>
    <submittedName>
        <fullName evidence="2">Uncharacterized protein</fullName>
    </submittedName>
</protein>
<keyword evidence="3" id="KW-1185">Reference proteome</keyword>
<comment type="caution">
    <text evidence="2">The sequence shown here is derived from an EMBL/GenBank/DDBJ whole genome shotgun (WGS) entry which is preliminary data.</text>
</comment>
<evidence type="ECO:0000313" key="3">
    <source>
        <dbReference type="Proteomes" id="UP001212152"/>
    </source>
</evidence>
<organism evidence="2 3">
    <name type="scientific">Geranomyces variabilis</name>
    <dbReference type="NCBI Taxonomy" id="109894"/>
    <lineage>
        <taxon>Eukaryota</taxon>
        <taxon>Fungi</taxon>
        <taxon>Fungi incertae sedis</taxon>
        <taxon>Chytridiomycota</taxon>
        <taxon>Chytridiomycota incertae sedis</taxon>
        <taxon>Chytridiomycetes</taxon>
        <taxon>Spizellomycetales</taxon>
        <taxon>Powellomycetaceae</taxon>
        <taxon>Geranomyces</taxon>
    </lineage>
</organism>
<evidence type="ECO:0000313" key="2">
    <source>
        <dbReference type="EMBL" id="KAJ3184507.1"/>
    </source>
</evidence>
<feature type="region of interest" description="Disordered" evidence="1">
    <location>
        <begin position="195"/>
        <end position="221"/>
    </location>
</feature>
<gene>
    <name evidence="2" type="ORF">HDU87_003907</name>
</gene>
<dbReference type="PANTHER" id="PTHR14614">
    <property type="entry name" value="HEPATOCELLULAR CARCINOMA-ASSOCIATED ANTIGEN"/>
    <property type="match status" value="1"/>
</dbReference>
<dbReference type="Pfam" id="PF10294">
    <property type="entry name" value="Methyltransf_16"/>
    <property type="match status" value="2"/>
</dbReference>
<accession>A0AAD5TR94</accession>